<organism evidence="2 3">
    <name type="scientific">Mycobacterium tuberculosis CAS/NITR204</name>
    <dbReference type="NCBI Taxonomy" id="1310114"/>
    <lineage>
        <taxon>Bacteria</taxon>
        <taxon>Bacillati</taxon>
        <taxon>Actinomycetota</taxon>
        <taxon>Actinomycetes</taxon>
        <taxon>Mycobacteriales</taxon>
        <taxon>Mycobacteriaceae</taxon>
        <taxon>Mycobacterium</taxon>
        <taxon>Mycobacterium tuberculosis complex</taxon>
    </lineage>
</organism>
<evidence type="ECO:0000313" key="3">
    <source>
        <dbReference type="Proteomes" id="UP000013548"/>
    </source>
</evidence>
<dbReference type="KEGG" id="mtuc:J113_21480"/>
<proteinExistence type="predicted"/>
<dbReference type="EMBL" id="CP005386">
    <property type="protein sequence ID" value="AGL28529.1"/>
    <property type="molecule type" value="Genomic_DNA"/>
</dbReference>
<evidence type="ECO:0000313" key="2">
    <source>
        <dbReference type="EMBL" id="AGL28529.1"/>
    </source>
</evidence>
<accession>R4MA12</accession>
<feature type="region of interest" description="Disordered" evidence="1">
    <location>
        <begin position="49"/>
        <end position="68"/>
    </location>
</feature>
<protein>
    <submittedName>
        <fullName evidence="2">Uncharacterized protein</fullName>
    </submittedName>
</protein>
<name>R4MA12_MYCTX</name>
<sequence length="68" mass="7603">MVFDARRDVEAPQKRQRVRAELAHQVGVPPQVGGADEAAQLHHLLSENDKRLSQSVNTWRGSSTMLEP</sequence>
<dbReference type="HOGENOM" id="CLU_2789551_0_0_11"/>
<dbReference type="BioCyc" id="MTUB1310114:G13A2-3111-MONOMER"/>
<reference evidence="2 3" key="1">
    <citation type="journal article" date="2013" name="Genome Announc.">
        <title>Whole-Genome Sequences of Four Clinical Isolates of Mycobacterium tuberculosis from Tamil Nadu, South India.</title>
        <authorList>
            <person name="Narayanan S."/>
            <person name="Deshpande U."/>
        </authorList>
    </citation>
    <scope>NUCLEOTIDE SEQUENCE [LARGE SCALE GENOMIC DNA]</scope>
    <source>
        <strain evidence="2 3">CAS/NITR204</strain>
    </source>
</reference>
<evidence type="ECO:0000256" key="1">
    <source>
        <dbReference type="SAM" id="MobiDB-lite"/>
    </source>
</evidence>
<feature type="compositionally biased region" description="Polar residues" evidence="1">
    <location>
        <begin position="53"/>
        <end position="68"/>
    </location>
</feature>
<gene>
    <name evidence="2" type="ORF">J113_21480</name>
</gene>
<dbReference type="AlphaFoldDB" id="R4MA12"/>
<dbReference type="Proteomes" id="UP000013548">
    <property type="component" value="Chromosome"/>
</dbReference>